<gene>
    <name evidence="1" type="ORF">EII34_10935</name>
</gene>
<dbReference type="AlphaFoldDB" id="A0A3P1T492"/>
<sequence length="118" mass="11983">MSDLVFDRDAVGVSAKRDWTDAATIGEIAGSFVGVTVSGVATPVGEYLASGASALEAAVGRCFTTVQMMVAECSDAAAILGSGQESAIVDMDATESASSGAYQQISERMGGPTWVQPI</sequence>
<dbReference type="EMBL" id="RQZG01000012">
    <property type="protein sequence ID" value="RRD04337.1"/>
    <property type="molecule type" value="Genomic_DNA"/>
</dbReference>
<organism evidence="1 2">
    <name type="scientific">Arachnia propionica</name>
    <dbReference type="NCBI Taxonomy" id="1750"/>
    <lineage>
        <taxon>Bacteria</taxon>
        <taxon>Bacillati</taxon>
        <taxon>Actinomycetota</taxon>
        <taxon>Actinomycetes</taxon>
        <taxon>Propionibacteriales</taxon>
        <taxon>Propionibacteriaceae</taxon>
        <taxon>Arachnia</taxon>
    </lineage>
</organism>
<proteinExistence type="predicted"/>
<name>A0A3P1T492_9ACTN</name>
<protein>
    <submittedName>
        <fullName evidence="1">Uncharacterized protein</fullName>
    </submittedName>
</protein>
<accession>A0A3P1T492</accession>
<reference evidence="1 2" key="1">
    <citation type="submission" date="2018-11" db="EMBL/GenBank/DDBJ databases">
        <title>Genomes From Bacteria Associated with the Canine Oral Cavity: a Test Case for Automated Genome-Based Taxonomic Assignment.</title>
        <authorList>
            <person name="Coil D.A."/>
            <person name="Jospin G."/>
            <person name="Darling A.E."/>
            <person name="Wallis C."/>
            <person name="Davis I.J."/>
            <person name="Harris S."/>
            <person name="Eisen J.A."/>
            <person name="Holcombe L.J."/>
            <person name="O'Flynn C."/>
        </authorList>
    </citation>
    <scope>NUCLEOTIDE SEQUENCE [LARGE SCALE GENOMIC DNA]</scope>
    <source>
        <strain evidence="1 2">OH887_COT-365</strain>
    </source>
</reference>
<evidence type="ECO:0000313" key="2">
    <source>
        <dbReference type="Proteomes" id="UP000280819"/>
    </source>
</evidence>
<evidence type="ECO:0000313" key="1">
    <source>
        <dbReference type="EMBL" id="RRD04337.1"/>
    </source>
</evidence>
<dbReference type="Proteomes" id="UP000280819">
    <property type="component" value="Unassembled WGS sequence"/>
</dbReference>
<comment type="caution">
    <text evidence="1">The sequence shown here is derived from an EMBL/GenBank/DDBJ whole genome shotgun (WGS) entry which is preliminary data.</text>
</comment>
<dbReference type="RefSeq" id="WP_124845192.1">
    <property type="nucleotide sequence ID" value="NZ_RQZG01000012.1"/>
</dbReference>
<dbReference type="OrthoDB" id="3262730at2"/>